<protein>
    <recommendedName>
        <fullName evidence="11">Carbamoyl phosphate synthase small chain</fullName>
        <ecNumber evidence="11">6.3.5.5</ecNumber>
    </recommendedName>
    <alternativeName>
        <fullName evidence="11">Carbamoyl phosphate synthetase glutamine chain</fullName>
    </alternativeName>
</protein>
<dbReference type="InterPro" id="IPR002474">
    <property type="entry name" value="CarbamoylP_synth_ssu_N"/>
</dbReference>
<keyword evidence="4 11" id="KW-0436">Ligase</keyword>
<evidence type="ECO:0000256" key="7">
    <source>
        <dbReference type="ARBA" id="ARBA00022962"/>
    </source>
</evidence>
<dbReference type="EC" id="6.3.5.5" evidence="11"/>
<evidence type="ECO:0000256" key="2">
    <source>
        <dbReference type="ARBA" id="ARBA00005077"/>
    </source>
</evidence>
<dbReference type="PANTHER" id="PTHR43418">
    <property type="entry name" value="MULTIFUNCTIONAL TRYPTOPHAN BIOSYNTHESIS PROTEIN-RELATED"/>
    <property type="match status" value="1"/>
</dbReference>
<dbReference type="NCBIfam" id="TIGR01368">
    <property type="entry name" value="CPSaseIIsmall"/>
    <property type="match status" value="1"/>
</dbReference>
<name>A0A5R9F2Y8_9BACL</name>
<feature type="binding site" evidence="11">
    <location>
        <position position="46"/>
    </location>
    <ligand>
        <name>L-glutamine</name>
        <dbReference type="ChEBI" id="CHEBI:58359"/>
    </ligand>
</feature>
<comment type="catalytic activity">
    <reaction evidence="10 11">
        <text>L-glutamine + H2O = L-glutamate + NH4(+)</text>
        <dbReference type="Rhea" id="RHEA:15889"/>
        <dbReference type="ChEBI" id="CHEBI:15377"/>
        <dbReference type="ChEBI" id="CHEBI:28938"/>
        <dbReference type="ChEBI" id="CHEBI:29985"/>
        <dbReference type="ChEBI" id="CHEBI:58359"/>
    </reaction>
</comment>
<dbReference type="InterPro" id="IPR050472">
    <property type="entry name" value="Anth_synth/Amidotransfase"/>
</dbReference>
<dbReference type="HAMAP" id="MF_01209">
    <property type="entry name" value="CPSase_S_chain"/>
    <property type="match status" value="1"/>
</dbReference>
<keyword evidence="8 11" id="KW-0665">Pyrimidine biosynthesis</keyword>
<dbReference type="SUPFAM" id="SSF52021">
    <property type="entry name" value="Carbamoyl phosphate synthetase, small subunit N-terminal domain"/>
    <property type="match status" value="1"/>
</dbReference>
<evidence type="ECO:0000256" key="8">
    <source>
        <dbReference type="ARBA" id="ARBA00022975"/>
    </source>
</evidence>
<feature type="binding site" evidence="11">
    <location>
        <position position="226"/>
    </location>
    <ligand>
        <name>L-glutamine</name>
        <dbReference type="ChEBI" id="CHEBI:58359"/>
    </ligand>
</feature>
<dbReference type="GO" id="GO:0006526">
    <property type="term" value="P:L-arginine biosynthetic process"/>
    <property type="evidence" value="ECO:0007669"/>
    <property type="project" value="UniProtKB-UniRule"/>
</dbReference>
<evidence type="ECO:0000256" key="10">
    <source>
        <dbReference type="ARBA" id="ARBA00049285"/>
    </source>
</evidence>
<accession>A0A5R9F2Y8</accession>
<dbReference type="PROSITE" id="PS51273">
    <property type="entry name" value="GATASE_TYPE_1"/>
    <property type="match status" value="1"/>
</dbReference>
<sequence>MKKGFLALETGHIFEGQLIGTEKEAAGEVVFNTSMTGYQEIVTDPSYAGQIVTFCYPLIGNYGVNHVDNESTKLNLSGIIIGELCETPSHHLSETSFNEQLKLAGISGLAGIDTRSLVKLIRAEGTVKGHIVAEPPQTDELNSKPYWQTPFMEKSFHTFWVDKVAGNKSAFYQGNGPHVVLVDCGYKKSILDALLNKGCSVRVVPYSTTFDEINKMKPDGIVISNGPGDPLALSGYLNEFKKISSVFPTLGICLGHQLLALAYGATTKKLKFGHRGGNHPVKDLVTGKVYMTPQNHGYVVTNENLKKTGFDVTHINVNDRSIEGLKHSFYPIQTIQFHPESHPGPSDTEYLFQQFIQQLVQSGDMNYAIT</sequence>
<dbReference type="PRINTS" id="PR00099">
    <property type="entry name" value="CPSGATASE"/>
</dbReference>
<dbReference type="SMART" id="SM01097">
    <property type="entry name" value="CPSase_sm_chain"/>
    <property type="match status" value="1"/>
</dbReference>
<evidence type="ECO:0000259" key="12">
    <source>
        <dbReference type="SMART" id="SM01097"/>
    </source>
</evidence>
<comment type="caution">
    <text evidence="13">The sequence shown here is derived from an EMBL/GenBank/DDBJ whole genome shotgun (WGS) entry which is preliminary data.</text>
</comment>
<dbReference type="PRINTS" id="PR00097">
    <property type="entry name" value="ANTSNTHASEII"/>
</dbReference>
<dbReference type="EMBL" id="SWLG01000008">
    <property type="protein sequence ID" value="TLS36859.1"/>
    <property type="molecule type" value="Genomic_DNA"/>
</dbReference>
<dbReference type="InterPro" id="IPR035686">
    <property type="entry name" value="CPSase_GATase1"/>
</dbReference>
<keyword evidence="5 11" id="KW-0547">Nucleotide-binding</keyword>
<comment type="pathway">
    <text evidence="2 11">Amino-acid biosynthesis; L-arginine biosynthesis; carbamoyl phosphate from bicarbonate: step 1/1.</text>
</comment>
<dbReference type="AlphaFoldDB" id="A0A5R9F2Y8"/>
<dbReference type="PRINTS" id="PR00096">
    <property type="entry name" value="GATASE"/>
</dbReference>
<keyword evidence="11" id="KW-0055">Arginine biosynthesis</keyword>
<evidence type="ECO:0000256" key="9">
    <source>
        <dbReference type="ARBA" id="ARBA00048816"/>
    </source>
</evidence>
<keyword evidence="6 11" id="KW-0067">ATP-binding</keyword>
<keyword evidence="7 11" id="KW-0315">Glutamine amidotransferase</keyword>
<dbReference type="GO" id="GO:0004088">
    <property type="term" value="F:carbamoyl-phosphate synthase (glutamine-hydrolyzing) activity"/>
    <property type="evidence" value="ECO:0007669"/>
    <property type="project" value="UniProtKB-UniRule"/>
</dbReference>
<comment type="catalytic activity">
    <reaction evidence="9 11">
        <text>hydrogencarbonate + L-glutamine + 2 ATP + H2O = carbamoyl phosphate + L-glutamate + 2 ADP + phosphate + 2 H(+)</text>
        <dbReference type="Rhea" id="RHEA:18633"/>
        <dbReference type="ChEBI" id="CHEBI:15377"/>
        <dbReference type="ChEBI" id="CHEBI:15378"/>
        <dbReference type="ChEBI" id="CHEBI:17544"/>
        <dbReference type="ChEBI" id="CHEBI:29985"/>
        <dbReference type="ChEBI" id="CHEBI:30616"/>
        <dbReference type="ChEBI" id="CHEBI:43474"/>
        <dbReference type="ChEBI" id="CHEBI:58228"/>
        <dbReference type="ChEBI" id="CHEBI:58359"/>
        <dbReference type="ChEBI" id="CHEBI:456216"/>
        <dbReference type="EC" id="6.3.5.5"/>
    </reaction>
</comment>
<dbReference type="Pfam" id="PF00988">
    <property type="entry name" value="CPSase_sm_chain"/>
    <property type="match status" value="1"/>
</dbReference>
<feature type="binding site" evidence="11">
    <location>
        <position position="254"/>
    </location>
    <ligand>
        <name>L-glutamine</name>
        <dbReference type="ChEBI" id="CHEBI:58359"/>
    </ligand>
</feature>
<dbReference type="GO" id="GO:0004359">
    <property type="term" value="F:glutaminase activity"/>
    <property type="evidence" value="ECO:0007669"/>
    <property type="project" value="RHEA"/>
</dbReference>
<comment type="similarity">
    <text evidence="3 11">Belongs to the CarA family.</text>
</comment>
<dbReference type="CDD" id="cd01744">
    <property type="entry name" value="GATase1_CPSase"/>
    <property type="match status" value="1"/>
</dbReference>
<dbReference type="RefSeq" id="WP_138127058.1">
    <property type="nucleotide sequence ID" value="NZ_SWLG01000008.1"/>
</dbReference>
<feature type="binding site" evidence="11">
    <location>
        <position position="257"/>
    </location>
    <ligand>
        <name>L-glutamine</name>
        <dbReference type="ChEBI" id="CHEBI:58359"/>
    </ligand>
</feature>
<dbReference type="GO" id="GO:0006541">
    <property type="term" value="P:glutamine metabolic process"/>
    <property type="evidence" value="ECO:0007669"/>
    <property type="project" value="InterPro"/>
</dbReference>
<dbReference type="FunFam" id="3.50.30.20:FF:000001">
    <property type="entry name" value="Carbamoyl-phosphate synthase small chain"/>
    <property type="match status" value="1"/>
</dbReference>
<evidence type="ECO:0000256" key="5">
    <source>
        <dbReference type="ARBA" id="ARBA00022741"/>
    </source>
</evidence>
<dbReference type="InterPro" id="IPR036480">
    <property type="entry name" value="CarbP_synth_ssu_N_sf"/>
</dbReference>
<evidence type="ECO:0000256" key="3">
    <source>
        <dbReference type="ARBA" id="ARBA00007800"/>
    </source>
</evidence>
<dbReference type="InterPro" id="IPR029062">
    <property type="entry name" value="Class_I_gatase-like"/>
</dbReference>
<feature type="binding site" evidence="11">
    <location>
        <position position="295"/>
    </location>
    <ligand>
        <name>L-glutamine</name>
        <dbReference type="ChEBI" id="CHEBI:58359"/>
    </ligand>
</feature>
<dbReference type="NCBIfam" id="NF009475">
    <property type="entry name" value="PRK12838.1"/>
    <property type="match status" value="1"/>
</dbReference>
<feature type="region of interest" description="CPSase" evidence="11">
    <location>
        <begin position="1"/>
        <end position="177"/>
    </location>
</feature>
<comment type="pathway">
    <text evidence="1 11">Pyrimidine metabolism; UMP biosynthesis via de novo pathway; (S)-dihydroorotate from bicarbonate: step 1/3.</text>
</comment>
<dbReference type="InterPro" id="IPR017926">
    <property type="entry name" value="GATASE"/>
</dbReference>
<feature type="domain" description="Carbamoyl-phosphate synthase small subunit N-terminal" evidence="12">
    <location>
        <begin position="2"/>
        <end position="132"/>
    </location>
</feature>
<feature type="binding site" evidence="11">
    <location>
        <position position="228"/>
    </location>
    <ligand>
        <name>L-glutamine</name>
        <dbReference type="ChEBI" id="CHEBI:58359"/>
    </ligand>
</feature>
<dbReference type="OrthoDB" id="9804328at2"/>
<dbReference type="UniPathway" id="UPA00068">
    <property type="reaction ID" value="UER00171"/>
</dbReference>
<dbReference type="UniPathway" id="UPA00070">
    <property type="reaction ID" value="UER00115"/>
</dbReference>
<comment type="function">
    <text evidence="11">Small subunit of the glutamine-dependent carbamoyl phosphate synthetase (CPSase). CPSase catalyzes the formation of carbamoyl phosphate from the ammonia moiety of glutamine, carbonate, and phosphate donated by ATP, constituting the first step of 2 biosynthetic pathways, one leading to arginine and/or urea and the other to pyrimidine nucleotides. The small subunit (glutamine amidotransferase) binds and cleaves glutamine to supply the large subunit with the substrate ammonia.</text>
</comment>
<feature type="active site" evidence="11">
    <location>
        <position position="340"/>
    </location>
</feature>
<keyword evidence="14" id="KW-1185">Reference proteome</keyword>
<feature type="binding site" evidence="11">
    <location>
        <position position="297"/>
    </location>
    <ligand>
        <name>L-glutamine</name>
        <dbReference type="ChEBI" id="CHEBI:58359"/>
    </ligand>
</feature>
<feature type="active site" evidence="11">
    <location>
        <position position="338"/>
    </location>
</feature>
<dbReference type="PANTHER" id="PTHR43418:SF7">
    <property type="entry name" value="CARBAMOYL-PHOSPHATE SYNTHASE SMALL CHAIN"/>
    <property type="match status" value="1"/>
</dbReference>
<evidence type="ECO:0000256" key="6">
    <source>
        <dbReference type="ARBA" id="ARBA00022840"/>
    </source>
</evidence>
<dbReference type="GO" id="GO:0005524">
    <property type="term" value="F:ATP binding"/>
    <property type="evidence" value="ECO:0007669"/>
    <property type="project" value="UniProtKB-UniRule"/>
</dbReference>
<keyword evidence="11" id="KW-0028">Amino-acid biosynthesis</keyword>
<evidence type="ECO:0000313" key="14">
    <source>
        <dbReference type="Proteomes" id="UP000308230"/>
    </source>
</evidence>
<feature type="binding site" evidence="11">
    <location>
        <position position="298"/>
    </location>
    <ligand>
        <name>L-glutamine</name>
        <dbReference type="ChEBI" id="CHEBI:58359"/>
    </ligand>
</feature>
<reference evidence="13 14" key="1">
    <citation type="submission" date="2019-04" db="EMBL/GenBank/DDBJ databases">
        <title>Bacillus caeni sp. nov., a bacterium isolated from mangrove sediment.</title>
        <authorList>
            <person name="Huang H."/>
            <person name="Mo K."/>
            <person name="Hu Y."/>
        </authorList>
    </citation>
    <scope>NUCLEOTIDE SEQUENCE [LARGE SCALE GENOMIC DNA]</scope>
    <source>
        <strain evidence="13 14">HB172195</strain>
    </source>
</reference>
<dbReference type="GO" id="GO:0044205">
    <property type="term" value="P:'de novo' UMP biosynthetic process"/>
    <property type="evidence" value="ECO:0007669"/>
    <property type="project" value="UniProtKB-UniRule"/>
</dbReference>
<dbReference type="GO" id="GO:0006207">
    <property type="term" value="P:'de novo' pyrimidine nucleobase biosynthetic process"/>
    <property type="evidence" value="ECO:0007669"/>
    <property type="project" value="InterPro"/>
</dbReference>
<dbReference type="Gene3D" id="3.40.50.880">
    <property type="match status" value="1"/>
</dbReference>
<dbReference type="SUPFAM" id="SSF52317">
    <property type="entry name" value="Class I glutamine amidotransferase-like"/>
    <property type="match status" value="1"/>
</dbReference>
<organism evidence="13 14">
    <name type="scientific">Exobacillus caeni</name>
    <dbReference type="NCBI Taxonomy" id="2574798"/>
    <lineage>
        <taxon>Bacteria</taxon>
        <taxon>Bacillati</taxon>
        <taxon>Bacillota</taxon>
        <taxon>Bacilli</taxon>
        <taxon>Bacillales</taxon>
        <taxon>Guptibacillaceae</taxon>
        <taxon>Exobacillus</taxon>
    </lineage>
</organism>
<dbReference type="InterPro" id="IPR006274">
    <property type="entry name" value="CarbamoylP_synth_ssu"/>
</dbReference>
<dbReference type="Proteomes" id="UP000308230">
    <property type="component" value="Unassembled WGS sequence"/>
</dbReference>
<evidence type="ECO:0000256" key="1">
    <source>
        <dbReference type="ARBA" id="ARBA00004812"/>
    </source>
</evidence>
<proteinExistence type="inferred from homology"/>
<feature type="active site" description="Nucleophile" evidence="11">
    <location>
        <position position="253"/>
    </location>
</feature>
<evidence type="ECO:0000256" key="4">
    <source>
        <dbReference type="ARBA" id="ARBA00022598"/>
    </source>
</evidence>
<dbReference type="Gene3D" id="3.50.30.20">
    <property type="entry name" value="Carbamoyl-phosphate synthase small subunit, N-terminal domain"/>
    <property type="match status" value="1"/>
</dbReference>
<gene>
    <name evidence="11" type="primary">carA</name>
    <name evidence="13" type="ORF">FCL54_12955</name>
</gene>
<comment type="subunit">
    <text evidence="11">Composed of two chains; the small (or glutamine) chain promotes the hydrolysis of glutamine to ammonia, which is used by the large (or ammonia) chain to synthesize carbamoyl phosphate. Tetramer of heterodimers (alpha,beta)4.</text>
</comment>
<dbReference type="Pfam" id="PF00117">
    <property type="entry name" value="GATase"/>
    <property type="match status" value="1"/>
</dbReference>
<evidence type="ECO:0000313" key="13">
    <source>
        <dbReference type="EMBL" id="TLS36859.1"/>
    </source>
</evidence>
<evidence type="ECO:0000256" key="11">
    <source>
        <dbReference type="HAMAP-Rule" id="MF_01209"/>
    </source>
</evidence>